<organism evidence="1 2">
    <name type="scientific">Ambispora leptoticha</name>
    <dbReference type="NCBI Taxonomy" id="144679"/>
    <lineage>
        <taxon>Eukaryota</taxon>
        <taxon>Fungi</taxon>
        <taxon>Fungi incertae sedis</taxon>
        <taxon>Mucoromycota</taxon>
        <taxon>Glomeromycotina</taxon>
        <taxon>Glomeromycetes</taxon>
        <taxon>Archaeosporales</taxon>
        <taxon>Ambisporaceae</taxon>
        <taxon>Ambispora</taxon>
    </lineage>
</organism>
<reference evidence="1" key="1">
    <citation type="submission" date="2021-06" db="EMBL/GenBank/DDBJ databases">
        <authorList>
            <person name="Kallberg Y."/>
            <person name="Tangrot J."/>
            <person name="Rosling A."/>
        </authorList>
    </citation>
    <scope>NUCLEOTIDE SEQUENCE</scope>
    <source>
        <strain evidence="1">FL130A</strain>
    </source>
</reference>
<protein>
    <submittedName>
        <fullName evidence="1">3332_t:CDS:1</fullName>
    </submittedName>
</protein>
<accession>A0A9N8ZEK7</accession>
<dbReference type="Proteomes" id="UP000789508">
    <property type="component" value="Unassembled WGS sequence"/>
</dbReference>
<name>A0A9N8ZEK7_9GLOM</name>
<sequence>MDFVTWYEIARCLQSSWGLQFFYVWSLGLASRDPVARIEFKAYHSIPYVLMNRILDSEPKDARHEIIHGENSKSTIIVEQPAIIYHVTQSMMEIHVANILLM</sequence>
<dbReference type="AlphaFoldDB" id="A0A9N8ZEK7"/>
<comment type="caution">
    <text evidence="1">The sequence shown here is derived from an EMBL/GenBank/DDBJ whole genome shotgun (WGS) entry which is preliminary data.</text>
</comment>
<proteinExistence type="predicted"/>
<gene>
    <name evidence="1" type="ORF">ALEPTO_LOCUS3154</name>
</gene>
<evidence type="ECO:0000313" key="2">
    <source>
        <dbReference type="Proteomes" id="UP000789508"/>
    </source>
</evidence>
<evidence type="ECO:0000313" key="1">
    <source>
        <dbReference type="EMBL" id="CAG8494391.1"/>
    </source>
</evidence>
<keyword evidence="2" id="KW-1185">Reference proteome</keyword>
<dbReference type="EMBL" id="CAJVPS010000553">
    <property type="protein sequence ID" value="CAG8494391.1"/>
    <property type="molecule type" value="Genomic_DNA"/>
</dbReference>